<comment type="caution">
    <text evidence="3">The sequence shown here is derived from an EMBL/GenBank/DDBJ whole genome shotgun (WGS) entry which is preliminary data.</text>
</comment>
<evidence type="ECO:0000313" key="3">
    <source>
        <dbReference type="EMBL" id="PWG59279.1"/>
    </source>
</evidence>
<organism evidence="3 4">
    <name type="scientific">Bifidobacterium catulorum</name>
    <dbReference type="NCBI Taxonomy" id="1630173"/>
    <lineage>
        <taxon>Bacteria</taxon>
        <taxon>Bacillati</taxon>
        <taxon>Actinomycetota</taxon>
        <taxon>Actinomycetes</taxon>
        <taxon>Bifidobacteriales</taxon>
        <taxon>Bifidobacteriaceae</taxon>
        <taxon>Bifidobacterium</taxon>
    </lineage>
</organism>
<keyword evidence="2" id="KW-1133">Transmembrane helix</keyword>
<reference evidence="3 4" key="1">
    <citation type="journal article" date="2018" name="Int. J. Syst. Evol. Microbiol.">
        <title>Bifidobacterium catulorum sp. nov., a novel taxon from the faeces of the baby common marmoset (Callithrix jacchus).</title>
        <authorList>
            <person name="Modesto M."/>
            <person name="Michelini S."/>
            <person name="Oki K."/>
            <person name="Biavati B."/>
            <person name="Watanabe K."/>
            <person name="Mattarelli P."/>
        </authorList>
    </citation>
    <scope>NUCLEOTIDE SEQUENCE [LARGE SCALE GENOMIC DNA]</scope>
    <source>
        <strain evidence="3 4">MRM 8.19</strain>
    </source>
</reference>
<protein>
    <submittedName>
        <fullName evidence="3">Uncharacterized protein</fullName>
    </submittedName>
</protein>
<gene>
    <name evidence="3" type="ORF">DF200_08570</name>
</gene>
<feature type="non-terminal residue" evidence="3">
    <location>
        <position position="1"/>
    </location>
</feature>
<dbReference type="AlphaFoldDB" id="A0A2U2MR21"/>
<feature type="region of interest" description="Disordered" evidence="1">
    <location>
        <begin position="1"/>
        <end position="36"/>
    </location>
</feature>
<feature type="compositionally biased region" description="Low complexity" evidence="1">
    <location>
        <begin position="16"/>
        <end position="31"/>
    </location>
</feature>
<keyword evidence="2" id="KW-0472">Membrane</keyword>
<dbReference type="EMBL" id="QFFN01000028">
    <property type="protein sequence ID" value="PWG59279.1"/>
    <property type="molecule type" value="Genomic_DNA"/>
</dbReference>
<feature type="transmembrane region" description="Helical" evidence="2">
    <location>
        <begin position="41"/>
        <end position="61"/>
    </location>
</feature>
<evidence type="ECO:0000256" key="2">
    <source>
        <dbReference type="SAM" id="Phobius"/>
    </source>
</evidence>
<name>A0A2U2MR21_9BIFI</name>
<dbReference type="Proteomes" id="UP000245753">
    <property type="component" value="Unassembled WGS sequence"/>
</dbReference>
<evidence type="ECO:0000313" key="4">
    <source>
        <dbReference type="Proteomes" id="UP000245753"/>
    </source>
</evidence>
<accession>A0A2U2MR21</accession>
<dbReference type="RefSeq" id="WP_158275823.1">
    <property type="nucleotide sequence ID" value="NZ_QFFN01000028.1"/>
</dbReference>
<keyword evidence="2" id="KW-0812">Transmembrane</keyword>
<sequence>PNGPSSNGGAPKPGSTTDNKNNATTNQQKQQGKLSATGVDIQTVAGLCLSILLMAGIAYGIKFRRRD</sequence>
<keyword evidence="4" id="KW-1185">Reference proteome</keyword>
<proteinExistence type="predicted"/>
<evidence type="ECO:0000256" key="1">
    <source>
        <dbReference type="SAM" id="MobiDB-lite"/>
    </source>
</evidence>